<evidence type="ECO:0000313" key="3">
    <source>
        <dbReference type="EMBL" id="CAI3972108.1"/>
    </source>
</evidence>
<keyword evidence="2" id="KW-0472">Membrane</keyword>
<protein>
    <submittedName>
        <fullName evidence="3">Uncharacterized protein</fullName>
    </submittedName>
</protein>
<keyword evidence="5" id="KW-1185">Reference proteome</keyword>
<sequence length="298" mass="31382">MKKDRLTRRDINKLGMAAFGGLMAGSVVGCGGPQDTTAPTETGEGAATGDAAAGGDDAAMASADKHLCRGLNSCKNMGASGENACAGQGTCATYAEHSCGGQNECKGQGGCGENPGLNDCKGEGHCAVPLMASAWKTMRARFEEDMKAEGKEVGAAPEDIQWNDVDDWRILANGILSGLSLSALLFGLNLRLRGRRLGIGALFGVMSGLGALLLLPPLLVVGEGEAVGDRLAFACIVYMMPLMALWFLLAAAVGGRLRRKIWSRPMPWTEKFGYLLAMAWSPLGVWMLFDIYIDGLMK</sequence>
<gene>
    <name evidence="3" type="ORF">C1SCF055_LOCUS698</name>
</gene>
<evidence type="ECO:0000256" key="2">
    <source>
        <dbReference type="SAM" id="Phobius"/>
    </source>
</evidence>
<feature type="transmembrane region" description="Helical" evidence="2">
    <location>
        <begin position="197"/>
        <end position="219"/>
    </location>
</feature>
<reference evidence="3" key="1">
    <citation type="submission" date="2022-10" db="EMBL/GenBank/DDBJ databases">
        <authorList>
            <person name="Chen Y."/>
            <person name="Dougan E. K."/>
            <person name="Chan C."/>
            <person name="Rhodes N."/>
            <person name="Thang M."/>
        </authorList>
    </citation>
    <scope>NUCLEOTIDE SEQUENCE</scope>
</reference>
<dbReference type="Proteomes" id="UP001152797">
    <property type="component" value="Unassembled WGS sequence"/>
</dbReference>
<name>A0A9P1FDL0_9DINO</name>
<feature type="compositionally biased region" description="Low complexity" evidence="1">
    <location>
        <begin position="35"/>
        <end position="53"/>
    </location>
</feature>
<comment type="caution">
    <text evidence="3">The sequence shown here is derived from an EMBL/GenBank/DDBJ whole genome shotgun (WGS) entry which is preliminary data.</text>
</comment>
<evidence type="ECO:0000313" key="4">
    <source>
        <dbReference type="EMBL" id="CAL4759420.1"/>
    </source>
</evidence>
<organism evidence="3">
    <name type="scientific">Cladocopium goreaui</name>
    <dbReference type="NCBI Taxonomy" id="2562237"/>
    <lineage>
        <taxon>Eukaryota</taxon>
        <taxon>Sar</taxon>
        <taxon>Alveolata</taxon>
        <taxon>Dinophyceae</taxon>
        <taxon>Suessiales</taxon>
        <taxon>Symbiodiniaceae</taxon>
        <taxon>Cladocopium</taxon>
    </lineage>
</organism>
<feature type="region of interest" description="Disordered" evidence="1">
    <location>
        <begin position="32"/>
        <end position="53"/>
    </location>
</feature>
<evidence type="ECO:0000313" key="5">
    <source>
        <dbReference type="Proteomes" id="UP001152797"/>
    </source>
</evidence>
<dbReference type="AlphaFoldDB" id="A0A9P1FDL0"/>
<feature type="transmembrane region" description="Helical" evidence="2">
    <location>
        <begin position="274"/>
        <end position="293"/>
    </location>
</feature>
<accession>A0A9P1FDL0</accession>
<reference evidence="4 5" key="2">
    <citation type="submission" date="2024-05" db="EMBL/GenBank/DDBJ databases">
        <authorList>
            <person name="Chen Y."/>
            <person name="Shah S."/>
            <person name="Dougan E. K."/>
            <person name="Thang M."/>
            <person name="Chan C."/>
        </authorList>
    </citation>
    <scope>NUCLEOTIDE SEQUENCE [LARGE SCALE GENOMIC DNA]</scope>
</reference>
<feature type="transmembrane region" description="Helical" evidence="2">
    <location>
        <begin position="231"/>
        <end position="253"/>
    </location>
</feature>
<dbReference type="EMBL" id="CAMXCT020000001">
    <property type="protein sequence ID" value="CAL1125483.1"/>
    <property type="molecule type" value="Genomic_DNA"/>
</dbReference>
<dbReference type="EMBL" id="CAMXCT010000001">
    <property type="protein sequence ID" value="CAI3972108.1"/>
    <property type="molecule type" value="Genomic_DNA"/>
</dbReference>
<dbReference type="PROSITE" id="PS51257">
    <property type="entry name" value="PROKAR_LIPOPROTEIN"/>
    <property type="match status" value="1"/>
</dbReference>
<dbReference type="EMBL" id="CAMXCT030000001">
    <property type="protein sequence ID" value="CAL4759420.1"/>
    <property type="molecule type" value="Genomic_DNA"/>
</dbReference>
<evidence type="ECO:0000256" key="1">
    <source>
        <dbReference type="SAM" id="MobiDB-lite"/>
    </source>
</evidence>
<keyword evidence="2" id="KW-0812">Transmembrane</keyword>
<proteinExistence type="predicted"/>
<keyword evidence="2" id="KW-1133">Transmembrane helix</keyword>